<comment type="subunit">
    <text evidence="5">Part of an enzyme complex containing four subunits: a flavoprotein, an iron-sulfur protein, plus two membrane-anchoring proteins, SdhC and SdhD.</text>
</comment>
<evidence type="ECO:0000256" key="6">
    <source>
        <dbReference type="ARBA" id="ARBA00019425"/>
    </source>
</evidence>
<comment type="subcellular location">
    <subcellularLocation>
        <location evidence="3">Membrane</location>
        <topology evidence="3">Multi-pass membrane protein</topology>
    </subcellularLocation>
</comment>
<dbReference type="InterPro" id="IPR034804">
    <property type="entry name" value="SQR/QFR_C/D"/>
</dbReference>
<keyword evidence="10 16" id="KW-0812">Transmembrane</keyword>
<protein>
    <recommendedName>
        <fullName evidence="6">Succinate dehydrogenase hydrophobic membrane anchor subunit</fullName>
    </recommendedName>
</protein>
<evidence type="ECO:0000256" key="7">
    <source>
        <dbReference type="ARBA" id="ARBA00022448"/>
    </source>
</evidence>
<keyword evidence="11" id="KW-0479">Metal-binding</keyword>
<dbReference type="InterPro" id="IPR014312">
    <property type="entry name" value="Succ_DH_anchor"/>
</dbReference>
<comment type="function">
    <text evidence="2">Membrane-anchoring subunit of succinate dehydrogenase (SDH).</text>
</comment>
<evidence type="ECO:0000256" key="5">
    <source>
        <dbReference type="ARBA" id="ARBA00011558"/>
    </source>
</evidence>
<dbReference type="Proteomes" id="UP000183299">
    <property type="component" value="Unassembled WGS sequence"/>
</dbReference>
<dbReference type="InterPro" id="IPR000701">
    <property type="entry name" value="SuccDH_FuR_B_TM-su"/>
</dbReference>
<evidence type="ECO:0000313" key="18">
    <source>
        <dbReference type="EMBL" id="SFJ57915.1"/>
    </source>
</evidence>
<sequence>MNYLTDRKRATGLGAGHTGAAHHWLTIATSISLAILVPLFIFTFGYAVGHSYEEVLAFYSNPCIAIITALCLVGGIIHLKTEVDEAVEDYIGGIKRKLTLIAVAGFCYALMATGLFALLKLAIQ</sequence>
<dbReference type="RefSeq" id="WP_066606764.1">
    <property type="nucleotide sequence ID" value="NZ_FORY01000006.1"/>
</dbReference>
<evidence type="ECO:0000256" key="10">
    <source>
        <dbReference type="ARBA" id="ARBA00022692"/>
    </source>
</evidence>
<keyword evidence="9" id="KW-0349">Heme</keyword>
<accession>A0A1I3SGR0</accession>
<feature type="transmembrane region" description="Helical" evidence="16">
    <location>
        <begin position="98"/>
        <end position="123"/>
    </location>
</feature>
<dbReference type="GeneID" id="98665343"/>
<comment type="pathway">
    <text evidence="4">Carbohydrate metabolism; tricarboxylic acid cycle.</text>
</comment>
<evidence type="ECO:0000256" key="4">
    <source>
        <dbReference type="ARBA" id="ARBA00005163"/>
    </source>
</evidence>
<feature type="transmembrane region" description="Helical" evidence="16">
    <location>
        <begin position="56"/>
        <end position="77"/>
    </location>
</feature>
<dbReference type="STRING" id="576117.SAMN04488138_106211"/>
<evidence type="ECO:0000256" key="16">
    <source>
        <dbReference type="SAM" id="Phobius"/>
    </source>
</evidence>
<dbReference type="UniPathway" id="UPA00223"/>
<dbReference type="GO" id="GO:0046872">
    <property type="term" value="F:metal ion binding"/>
    <property type="evidence" value="ECO:0007669"/>
    <property type="project" value="UniProtKB-KW"/>
</dbReference>
<evidence type="ECO:0000256" key="9">
    <source>
        <dbReference type="ARBA" id="ARBA00022617"/>
    </source>
</evidence>
<proteinExistence type="predicted"/>
<evidence type="ECO:0000313" key="17">
    <source>
        <dbReference type="EMBL" id="MDO6457034.1"/>
    </source>
</evidence>
<evidence type="ECO:0000256" key="1">
    <source>
        <dbReference type="ARBA" id="ARBA00001971"/>
    </source>
</evidence>
<keyword evidence="8" id="KW-0816">Tricarboxylic acid cycle</keyword>
<dbReference type="CDD" id="cd03495">
    <property type="entry name" value="SQR_TypeC_SdhD_like"/>
    <property type="match status" value="1"/>
</dbReference>
<dbReference type="OrthoDB" id="9809280at2"/>
<keyword evidence="15 16" id="KW-0472">Membrane</keyword>
<evidence type="ECO:0000256" key="11">
    <source>
        <dbReference type="ARBA" id="ARBA00022723"/>
    </source>
</evidence>
<comment type="cofactor">
    <cofactor evidence="1">
        <name>heme</name>
        <dbReference type="ChEBI" id="CHEBI:30413"/>
    </cofactor>
</comment>
<keyword evidence="19" id="KW-1185">Reference proteome</keyword>
<evidence type="ECO:0000256" key="3">
    <source>
        <dbReference type="ARBA" id="ARBA00004141"/>
    </source>
</evidence>
<evidence type="ECO:0000313" key="19">
    <source>
        <dbReference type="Proteomes" id="UP000183299"/>
    </source>
</evidence>
<dbReference type="AlphaFoldDB" id="A0A1I3SGR0"/>
<dbReference type="Gene3D" id="1.20.1300.10">
    <property type="entry name" value="Fumarate reductase/succinate dehydrogenase, transmembrane subunit"/>
    <property type="match status" value="1"/>
</dbReference>
<evidence type="ECO:0000256" key="15">
    <source>
        <dbReference type="ARBA" id="ARBA00023136"/>
    </source>
</evidence>
<evidence type="ECO:0000256" key="13">
    <source>
        <dbReference type="ARBA" id="ARBA00022989"/>
    </source>
</evidence>
<dbReference type="GO" id="GO:0016020">
    <property type="term" value="C:membrane"/>
    <property type="evidence" value="ECO:0007669"/>
    <property type="project" value="UniProtKB-SubCell"/>
</dbReference>
<keyword evidence="14" id="KW-0408">Iron</keyword>
<dbReference type="GO" id="GO:0020037">
    <property type="term" value="F:heme binding"/>
    <property type="evidence" value="ECO:0007669"/>
    <property type="project" value="InterPro"/>
</dbReference>
<dbReference type="EMBL" id="FORY01000006">
    <property type="protein sequence ID" value="SFJ57915.1"/>
    <property type="molecule type" value="Genomic_DNA"/>
</dbReference>
<dbReference type="SUPFAM" id="SSF81343">
    <property type="entry name" value="Fumarate reductase respiratory complex transmembrane subunits"/>
    <property type="match status" value="1"/>
</dbReference>
<dbReference type="Pfam" id="PF01127">
    <property type="entry name" value="Sdh_cyt"/>
    <property type="match status" value="1"/>
</dbReference>
<dbReference type="GO" id="GO:0006099">
    <property type="term" value="P:tricarboxylic acid cycle"/>
    <property type="evidence" value="ECO:0007669"/>
    <property type="project" value="UniProtKB-UniPathway"/>
</dbReference>
<evidence type="ECO:0000256" key="14">
    <source>
        <dbReference type="ARBA" id="ARBA00023004"/>
    </source>
</evidence>
<name>A0A1I3SGR0_9RHOB</name>
<feature type="transmembrane region" description="Helical" evidence="16">
    <location>
        <begin position="21"/>
        <end position="44"/>
    </location>
</feature>
<evidence type="ECO:0000256" key="8">
    <source>
        <dbReference type="ARBA" id="ARBA00022532"/>
    </source>
</evidence>
<keyword evidence="7" id="KW-0813">Transport</keyword>
<dbReference type="Proteomes" id="UP001169823">
    <property type="component" value="Unassembled WGS sequence"/>
</dbReference>
<organism evidence="18 19">
    <name type="scientific">Celeribacter halophilus</name>
    <dbReference type="NCBI Taxonomy" id="576117"/>
    <lineage>
        <taxon>Bacteria</taxon>
        <taxon>Pseudomonadati</taxon>
        <taxon>Pseudomonadota</taxon>
        <taxon>Alphaproteobacteria</taxon>
        <taxon>Rhodobacterales</taxon>
        <taxon>Roseobacteraceae</taxon>
        <taxon>Celeribacter</taxon>
    </lineage>
</organism>
<keyword evidence="12" id="KW-0249">Electron transport</keyword>
<gene>
    <name evidence="17" type="primary">sdhD</name>
    <name evidence="17" type="ORF">Q4494_08105</name>
    <name evidence="18" type="ORF">SAMN04488138_106211</name>
</gene>
<dbReference type="NCBIfam" id="TIGR02968">
    <property type="entry name" value="succ_dehyd_anc"/>
    <property type="match status" value="1"/>
</dbReference>
<dbReference type="EMBL" id="JAUOPJ010000006">
    <property type="protein sequence ID" value="MDO6457034.1"/>
    <property type="molecule type" value="Genomic_DNA"/>
</dbReference>
<evidence type="ECO:0000256" key="12">
    <source>
        <dbReference type="ARBA" id="ARBA00022982"/>
    </source>
</evidence>
<reference evidence="17" key="2">
    <citation type="submission" date="2023-07" db="EMBL/GenBank/DDBJ databases">
        <title>Genome content predicts the carbon catabolic preferences of heterotrophic bacteria.</title>
        <authorList>
            <person name="Gralka M."/>
        </authorList>
    </citation>
    <scope>NUCLEOTIDE SEQUENCE</scope>
    <source>
        <strain evidence="17">I2M02</strain>
    </source>
</reference>
<evidence type="ECO:0000256" key="2">
    <source>
        <dbReference type="ARBA" id="ARBA00004050"/>
    </source>
</evidence>
<keyword evidence="13 16" id="KW-1133">Transmembrane helix</keyword>
<reference evidence="18 19" key="1">
    <citation type="submission" date="2016-10" db="EMBL/GenBank/DDBJ databases">
        <authorList>
            <person name="de Groot N.N."/>
        </authorList>
    </citation>
    <scope>NUCLEOTIDE SEQUENCE [LARGE SCALE GENOMIC DNA]</scope>
    <source>
        <strain evidence="18 19">CGMCC 1.8891</strain>
    </source>
</reference>